<feature type="binding site" evidence="11">
    <location>
        <position position="158"/>
    </location>
    <ligand>
        <name>[4Fe-4S] cluster</name>
        <dbReference type="ChEBI" id="CHEBI:49883"/>
        <label>2</label>
        <note>4Fe-4S-S-AdoMet</note>
    </ligand>
</feature>
<keyword evidence="8 11" id="KW-0408">Iron</keyword>
<dbReference type="NCBIfam" id="TIGR00089">
    <property type="entry name" value="MiaB/RimO family radical SAM methylthiotransferase"/>
    <property type="match status" value="1"/>
</dbReference>
<evidence type="ECO:0000313" key="15">
    <source>
        <dbReference type="EMBL" id="RLJ70115.1"/>
    </source>
</evidence>
<keyword evidence="3 11" id="KW-0963">Cytoplasm</keyword>
<dbReference type="RefSeq" id="WP_121009243.1">
    <property type="nucleotide sequence ID" value="NZ_RCCJ01000001.1"/>
</dbReference>
<keyword evidence="6 11" id="KW-0819">tRNA processing</keyword>
<evidence type="ECO:0000256" key="3">
    <source>
        <dbReference type="ARBA" id="ARBA00022490"/>
    </source>
</evidence>
<name>A0A497XMK8_9AQUI</name>
<evidence type="ECO:0000256" key="10">
    <source>
        <dbReference type="ARBA" id="ARBA00033765"/>
    </source>
</evidence>
<dbReference type="FunFam" id="3.40.50.12160:FF:000006">
    <property type="entry name" value="tRNA-2-methylthio-N(6)-dimethylallyladenosine synthase"/>
    <property type="match status" value="1"/>
</dbReference>
<dbReference type="InterPro" id="IPR002792">
    <property type="entry name" value="TRAM_dom"/>
</dbReference>
<dbReference type="InterPro" id="IPR007197">
    <property type="entry name" value="rSAM"/>
</dbReference>
<evidence type="ECO:0000256" key="11">
    <source>
        <dbReference type="HAMAP-Rule" id="MF_01864"/>
    </source>
</evidence>
<dbReference type="InterPro" id="IPR020612">
    <property type="entry name" value="Methylthiotransferase_CS"/>
</dbReference>
<dbReference type="GO" id="GO:0005829">
    <property type="term" value="C:cytosol"/>
    <property type="evidence" value="ECO:0007669"/>
    <property type="project" value="TreeGrafter"/>
</dbReference>
<dbReference type="Gene3D" id="3.80.30.20">
    <property type="entry name" value="tm_1862 like domain"/>
    <property type="match status" value="1"/>
</dbReference>
<keyword evidence="2 11" id="KW-0004">4Fe-4S</keyword>
<evidence type="ECO:0000256" key="9">
    <source>
        <dbReference type="ARBA" id="ARBA00023014"/>
    </source>
</evidence>
<dbReference type="SUPFAM" id="SSF102114">
    <property type="entry name" value="Radical SAM enzymes"/>
    <property type="match status" value="1"/>
</dbReference>
<dbReference type="SFLD" id="SFLDG01061">
    <property type="entry name" value="methylthiotransferase"/>
    <property type="match status" value="1"/>
</dbReference>
<dbReference type="SFLD" id="SFLDF00273">
    <property type="entry name" value="(dimethylallyl)adenosine_tRNA"/>
    <property type="match status" value="1"/>
</dbReference>
<dbReference type="InterPro" id="IPR005839">
    <property type="entry name" value="Methylthiotransferase"/>
</dbReference>
<sequence>MGKKYFIKTFGCQMNFNDSERIRGILRTLGYEPTDNWEEADLILLNTCTIREKPDQKVLSHIGEYRKVKEKNPNALIAVSGCLAQRAGWELVQKAPAIDLMFSSFNMHQLPELINQAQAGYKAIAILDAPPEDEDALWEFPTERDNPYCAYVTVIKGCDKNCTYCVVPRTRGRERSRSLESILDEVKKLVDEGVREMHLLGQNVTAWGKDFENPLPFSELLYQVSKIEGVERIRFTTGHPRDLTDDIIEAIADIPQVCNALHLPFQAGSNRILELMDRKYTKEFYLERINRLKEAVPDIALSTDIIVGFPSETDEDFEHTLDVVREVEFEQIFSFKYSPRPGTPAADMGGQIPDEVKTERMGRLLELQKAIMSRLAKRYEGTVQEVLVEEEKQEGLLIGRTTTNKWSTFRGGRELLGKVVRVKVANASPFNLECEFMEVVR</sequence>
<dbReference type="Gene3D" id="3.40.50.12160">
    <property type="entry name" value="Methylthiotransferase, N-terminal domain"/>
    <property type="match status" value="1"/>
</dbReference>
<evidence type="ECO:0000313" key="16">
    <source>
        <dbReference type="Proteomes" id="UP000267841"/>
    </source>
</evidence>
<dbReference type="InterPro" id="IPR013848">
    <property type="entry name" value="Methylthiotransferase_N"/>
</dbReference>
<dbReference type="HAMAP" id="MF_01864">
    <property type="entry name" value="tRNA_metthiotr_MiaB"/>
    <property type="match status" value="1"/>
</dbReference>
<dbReference type="EC" id="2.8.4.3" evidence="10 11"/>
<dbReference type="SMART" id="SM00729">
    <property type="entry name" value="Elp3"/>
    <property type="match status" value="1"/>
</dbReference>
<reference evidence="15 16" key="1">
    <citation type="submission" date="2018-10" db="EMBL/GenBank/DDBJ databases">
        <title>Genomic Encyclopedia of Archaeal and Bacterial Type Strains, Phase II (KMG-II): from individual species to whole genera.</title>
        <authorList>
            <person name="Goeker M."/>
        </authorList>
    </citation>
    <scope>NUCLEOTIDE SEQUENCE [LARGE SCALE GENOMIC DNA]</scope>
    <source>
        <strain evidence="15 16">DSM 16510</strain>
    </source>
</reference>
<proteinExistence type="inferred from homology"/>
<evidence type="ECO:0000256" key="5">
    <source>
        <dbReference type="ARBA" id="ARBA00022691"/>
    </source>
</evidence>
<comment type="catalytic activity">
    <reaction evidence="11">
        <text>N(6)-dimethylallyladenosine(37) in tRNA + (sulfur carrier)-SH + AH2 + 2 S-adenosyl-L-methionine = 2-methylsulfanyl-N(6)-dimethylallyladenosine(37) in tRNA + (sulfur carrier)-H + 5'-deoxyadenosine + L-methionine + A + S-adenosyl-L-homocysteine + 2 H(+)</text>
        <dbReference type="Rhea" id="RHEA:37067"/>
        <dbReference type="Rhea" id="RHEA-COMP:10375"/>
        <dbReference type="Rhea" id="RHEA-COMP:10376"/>
        <dbReference type="Rhea" id="RHEA-COMP:14737"/>
        <dbReference type="Rhea" id="RHEA-COMP:14739"/>
        <dbReference type="ChEBI" id="CHEBI:13193"/>
        <dbReference type="ChEBI" id="CHEBI:15378"/>
        <dbReference type="ChEBI" id="CHEBI:17319"/>
        <dbReference type="ChEBI" id="CHEBI:17499"/>
        <dbReference type="ChEBI" id="CHEBI:29917"/>
        <dbReference type="ChEBI" id="CHEBI:57844"/>
        <dbReference type="ChEBI" id="CHEBI:57856"/>
        <dbReference type="ChEBI" id="CHEBI:59789"/>
        <dbReference type="ChEBI" id="CHEBI:64428"/>
        <dbReference type="ChEBI" id="CHEBI:74415"/>
        <dbReference type="ChEBI" id="CHEBI:74417"/>
        <dbReference type="EC" id="2.8.4.3"/>
    </reaction>
</comment>
<feature type="binding site" evidence="11">
    <location>
        <position position="48"/>
    </location>
    <ligand>
        <name>[4Fe-4S] cluster</name>
        <dbReference type="ChEBI" id="CHEBI:49883"/>
        <label>1</label>
    </ligand>
</feature>
<dbReference type="Pfam" id="PF04055">
    <property type="entry name" value="Radical_SAM"/>
    <property type="match status" value="1"/>
</dbReference>
<feature type="binding site" evidence="11">
    <location>
        <position position="12"/>
    </location>
    <ligand>
        <name>[4Fe-4S] cluster</name>
        <dbReference type="ChEBI" id="CHEBI:49883"/>
        <label>1</label>
    </ligand>
</feature>
<keyword evidence="5 11" id="KW-0949">S-adenosyl-L-methionine</keyword>
<evidence type="ECO:0000259" key="13">
    <source>
        <dbReference type="PROSITE" id="PS51449"/>
    </source>
</evidence>
<feature type="domain" description="MTTase N-terminal" evidence="13">
    <location>
        <begin position="3"/>
        <end position="119"/>
    </location>
</feature>
<dbReference type="PROSITE" id="PS51449">
    <property type="entry name" value="MTTASE_N"/>
    <property type="match status" value="1"/>
</dbReference>
<dbReference type="PANTHER" id="PTHR43020:SF2">
    <property type="entry name" value="MITOCHONDRIAL TRNA METHYLTHIOTRANSFERASE CDK5RAP1"/>
    <property type="match status" value="1"/>
</dbReference>
<comment type="function">
    <text evidence="1 11">Catalyzes the methylthiolation of N6-(dimethylallyl)adenosine (i(6)A), leading to the formation of 2-methylthio-N6-(dimethylallyl)adenosine (ms(2)i(6)A) at position 37 in tRNAs that read codons beginning with uridine.</text>
</comment>
<dbReference type="PROSITE" id="PS01278">
    <property type="entry name" value="MTTASE_RADICAL"/>
    <property type="match status" value="1"/>
</dbReference>
<dbReference type="InterPro" id="IPR006638">
    <property type="entry name" value="Elp3/MiaA/NifB-like_rSAM"/>
</dbReference>
<feature type="domain" description="Radical SAM core" evidence="14">
    <location>
        <begin position="144"/>
        <end position="374"/>
    </location>
</feature>
<evidence type="ECO:0000259" key="12">
    <source>
        <dbReference type="PROSITE" id="PS50926"/>
    </source>
</evidence>
<accession>A0A497XMK8</accession>
<keyword evidence="16" id="KW-1185">Reference proteome</keyword>
<dbReference type="AlphaFoldDB" id="A0A497XMK8"/>
<dbReference type="OrthoDB" id="9805215at2"/>
<dbReference type="SFLD" id="SFLDS00029">
    <property type="entry name" value="Radical_SAM"/>
    <property type="match status" value="1"/>
</dbReference>
<keyword evidence="9 11" id="KW-0411">Iron-sulfur</keyword>
<comment type="cofactor">
    <cofactor evidence="11">
        <name>[4Fe-4S] cluster</name>
        <dbReference type="ChEBI" id="CHEBI:49883"/>
    </cofactor>
    <text evidence="11">Binds 2 [4Fe-4S] clusters. One cluster is coordinated with 3 cysteines and an exchangeable S-adenosyl-L-methionine.</text>
</comment>
<comment type="caution">
    <text evidence="15">The sequence shown here is derived from an EMBL/GenBank/DDBJ whole genome shotgun (WGS) entry which is preliminary data.</text>
</comment>
<feature type="binding site" evidence="11">
    <location>
        <position position="162"/>
    </location>
    <ligand>
        <name>[4Fe-4S] cluster</name>
        <dbReference type="ChEBI" id="CHEBI:49883"/>
        <label>2</label>
        <note>4Fe-4S-S-AdoMet</note>
    </ligand>
</feature>
<dbReference type="PROSITE" id="PS51918">
    <property type="entry name" value="RADICAL_SAM"/>
    <property type="match status" value="1"/>
</dbReference>
<comment type="subcellular location">
    <subcellularLocation>
        <location evidence="11">Cytoplasm</location>
    </subcellularLocation>
</comment>
<dbReference type="Pfam" id="PF01938">
    <property type="entry name" value="TRAM"/>
    <property type="match status" value="1"/>
</dbReference>
<evidence type="ECO:0000259" key="14">
    <source>
        <dbReference type="PROSITE" id="PS51918"/>
    </source>
</evidence>
<feature type="domain" description="TRAM" evidence="12">
    <location>
        <begin position="377"/>
        <end position="438"/>
    </location>
</feature>
<dbReference type="Proteomes" id="UP000267841">
    <property type="component" value="Unassembled WGS sequence"/>
</dbReference>
<dbReference type="SFLD" id="SFLDG01082">
    <property type="entry name" value="B12-binding_domain_containing"/>
    <property type="match status" value="1"/>
</dbReference>
<organism evidence="15 16">
    <name type="scientific">Hydrogenivirga caldilitoris</name>
    <dbReference type="NCBI Taxonomy" id="246264"/>
    <lineage>
        <taxon>Bacteria</taxon>
        <taxon>Pseudomonadati</taxon>
        <taxon>Aquificota</taxon>
        <taxon>Aquificia</taxon>
        <taxon>Aquificales</taxon>
        <taxon>Aquificaceae</taxon>
        <taxon>Hydrogenivirga</taxon>
    </lineage>
</organism>
<dbReference type="GO" id="GO:0046872">
    <property type="term" value="F:metal ion binding"/>
    <property type="evidence" value="ECO:0007669"/>
    <property type="project" value="UniProtKB-KW"/>
</dbReference>
<dbReference type="NCBIfam" id="TIGR01574">
    <property type="entry name" value="miaB-methiolase"/>
    <property type="match status" value="1"/>
</dbReference>
<dbReference type="GO" id="GO:0035597">
    <property type="term" value="F:tRNA-2-methylthio-N(6)-dimethylallyladenosine(37) synthase activity"/>
    <property type="evidence" value="ECO:0007669"/>
    <property type="project" value="UniProtKB-EC"/>
</dbReference>
<dbReference type="FunFam" id="3.80.30.20:FF:000001">
    <property type="entry name" value="tRNA-2-methylthio-N(6)-dimethylallyladenosine synthase 2"/>
    <property type="match status" value="1"/>
</dbReference>
<protein>
    <recommendedName>
        <fullName evidence="10 11">tRNA-2-methylthio-N(6)-dimethylallyladenosine synthase</fullName>
        <ecNumber evidence="10 11">2.8.4.3</ecNumber>
    </recommendedName>
    <alternativeName>
        <fullName evidence="11">(Dimethylallyl)adenosine tRNA methylthiotransferase MiaB</fullName>
    </alternativeName>
    <alternativeName>
        <fullName evidence="11">tRNA-i(6)A37 methylthiotransferase</fullName>
    </alternativeName>
</protein>
<gene>
    <name evidence="11" type="primary">miaB</name>
    <name evidence="15" type="ORF">BCF55_0379</name>
</gene>
<comment type="subunit">
    <text evidence="11">Monomer.</text>
</comment>
<dbReference type="InterPro" id="IPR058240">
    <property type="entry name" value="rSAM_sf"/>
</dbReference>
<evidence type="ECO:0000256" key="2">
    <source>
        <dbReference type="ARBA" id="ARBA00022485"/>
    </source>
</evidence>
<evidence type="ECO:0000256" key="8">
    <source>
        <dbReference type="ARBA" id="ARBA00023004"/>
    </source>
</evidence>
<comment type="similarity">
    <text evidence="11">Belongs to the methylthiotransferase family. MiaB subfamily.</text>
</comment>
<dbReference type="PROSITE" id="PS50926">
    <property type="entry name" value="TRAM"/>
    <property type="match status" value="1"/>
</dbReference>
<dbReference type="InterPro" id="IPR006463">
    <property type="entry name" value="MiaB_methiolase"/>
</dbReference>
<evidence type="ECO:0000256" key="7">
    <source>
        <dbReference type="ARBA" id="ARBA00022723"/>
    </source>
</evidence>
<dbReference type="CDD" id="cd01335">
    <property type="entry name" value="Radical_SAM"/>
    <property type="match status" value="1"/>
</dbReference>
<feature type="binding site" evidence="11">
    <location>
        <position position="165"/>
    </location>
    <ligand>
        <name>[4Fe-4S] cluster</name>
        <dbReference type="ChEBI" id="CHEBI:49883"/>
        <label>2</label>
        <note>4Fe-4S-S-AdoMet</note>
    </ligand>
</feature>
<dbReference type="InterPro" id="IPR023404">
    <property type="entry name" value="rSAM_horseshoe"/>
</dbReference>
<evidence type="ECO:0000256" key="6">
    <source>
        <dbReference type="ARBA" id="ARBA00022694"/>
    </source>
</evidence>
<feature type="binding site" evidence="11">
    <location>
        <position position="82"/>
    </location>
    <ligand>
        <name>[4Fe-4S] cluster</name>
        <dbReference type="ChEBI" id="CHEBI:49883"/>
        <label>1</label>
    </ligand>
</feature>
<evidence type="ECO:0000256" key="4">
    <source>
        <dbReference type="ARBA" id="ARBA00022679"/>
    </source>
</evidence>
<dbReference type="Pfam" id="PF00919">
    <property type="entry name" value="UPF0004"/>
    <property type="match status" value="1"/>
</dbReference>
<dbReference type="GO" id="GO:0051539">
    <property type="term" value="F:4 iron, 4 sulfur cluster binding"/>
    <property type="evidence" value="ECO:0007669"/>
    <property type="project" value="UniProtKB-UniRule"/>
</dbReference>
<dbReference type="InterPro" id="IPR038135">
    <property type="entry name" value="Methylthiotransferase_N_sf"/>
</dbReference>
<evidence type="ECO:0000256" key="1">
    <source>
        <dbReference type="ARBA" id="ARBA00003234"/>
    </source>
</evidence>
<dbReference type="PANTHER" id="PTHR43020">
    <property type="entry name" value="CDK5 REGULATORY SUBUNIT-ASSOCIATED PROTEIN 1"/>
    <property type="match status" value="1"/>
</dbReference>
<dbReference type="EMBL" id="RCCJ01000001">
    <property type="protein sequence ID" value="RLJ70115.1"/>
    <property type="molecule type" value="Genomic_DNA"/>
</dbReference>
<keyword evidence="4 11" id="KW-0808">Transferase</keyword>
<keyword evidence="7 11" id="KW-0479">Metal-binding</keyword>